<dbReference type="GO" id="GO:0006950">
    <property type="term" value="P:response to stress"/>
    <property type="evidence" value="ECO:0007669"/>
    <property type="project" value="TreeGrafter"/>
</dbReference>
<gene>
    <name evidence="2" type="ORF">DFR46_0104</name>
</gene>
<dbReference type="SMART" id="SM00347">
    <property type="entry name" value="HTH_MARR"/>
    <property type="match status" value="1"/>
</dbReference>
<evidence type="ECO:0000259" key="1">
    <source>
        <dbReference type="PROSITE" id="PS50995"/>
    </source>
</evidence>
<comment type="caution">
    <text evidence="2">The sequence shown here is derived from an EMBL/GenBank/DDBJ whole genome shotgun (WGS) entry which is preliminary data.</text>
</comment>
<organism evidence="2 3">
    <name type="scientific">Parasphingopyxis lamellibrachiae</name>
    <dbReference type="NCBI Taxonomy" id="680125"/>
    <lineage>
        <taxon>Bacteria</taxon>
        <taxon>Pseudomonadati</taxon>
        <taxon>Pseudomonadota</taxon>
        <taxon>Alphaproteobacteria</taxon>
        <taxon>Sphingomonadales</taxon>
        <taxon>Sphingomonadaceae</taxon>
        <taxon>Parasphingopyxis</taxon>
    </lineage>
</organism>
<evidence type="ECO:0000313" key="2">
    <source>
        <dbReference type="EMBL" id="RED15117.1"/>
    </source>
</evidence>
<dbReference type="RefSeq" id="WP_116234677.1">
    <property type="nucleotide sequence ID" value="NZ_QRDP01000004.1"/>
</dbReference>
<reference evidence="2 3" key="1">
    <citation type="submission" date="2018-07" db="EMBL/GenBank/DDBJ databases">
        <title>Genomic Encyclopedia of Type Strains, Phase IV (KMG-IV): sequencing the most valuable type-strain genomes for metagenomic binning, comparative biology and taxonomic classification.</title>
        <authorList>
            <person name="Goeker M."/>
        </authorList>
    </citation>
    <scope>NUCLEOTIDE SEQUENCE [LARGE SCALE GENOMIC DNA]</scope>
    <source>
        <strain evidence="2 3">DSM 26725</strain>
    </source>
</reference>
<name>A0A3D9FC24_9SPHN</name>
<accession>A0A3D9FC24</accession>
<dbReference type="PANTHER" id="PTHR33164:SF43">
    <property type="entry name" value="HTH-TYPE TRANSCRIPTIONAL REPRESSOR YETL"/>
    <property type="match status" value="1"/>
</dbReference>
<dbReference type="OrthoDB" id="5974674at2"/>
<sequence length="162" mass="17820">MDYPQSQGARAIGARLRRLSDAIDADAARAYSVLGVRFEQRWFGVMNQLLEREAATVGQLAEALGITHVSVSQTRQSLEKAGLVTAEADPSDARKRRLRLTAEGRDMAARLRPLWRAFDAAAEEVDADAGGIVARLSELEKALKQASMFERIMVHLDKAGDR</sequence>
<proteinExistence type="predicted"/>
<dbReference type="PANTHER" id="PTHR33164">
    <property type="entry name" value="TRANSCRIPTIONAL REGULATOR, MARR FAMILY"/>
    <property type="match status" value="1"/>
</dbReference>
<dbReference type="PROSITE" id="PS50995">
    <property type="entry name" value="HTH_MARR_2"/>
    <property type="match status" value="1"/>
</dbReference>
<dbReference type="InterPro" id="IPR036390">
    <property type="entry name" value="WH_DNA-bd_sf"/>
</dbReference>
<protein>
    <submittedName>
        <fullName evidence="2">MarR family protein</fullName>
    </submittedName>
</protein>
<dbReference type="Proteomes" id="UP000256310">
    <property type="component" value="Unassembled WGS sequence"/>
</dbReference>
<dbReference type="InterPro" id="IPR011991">
    <property type="entry name" value="ArsR-like_HTH"/>
</dbReference>
<dbReference type="InterPro" id="IPR036388">
    <property type="entry name" value="WH-like_DNA-bd_sf"/>
</dbReference>
<dbReference type="PRINTS" id="PR00598">
    <property type="entry name" value="HTHMARR"/>
</dbReference>
<dbReference type="GO" id="GO:0003700">
    <property type="term" value="F:DNA-binding transcription factor activity"/>
    <property type="evidence" value="ECO:0007669"/>
    <property type="project" value="InterPro"/>
</dbReference>
<dbReference type="InterPro" id="IPR039422">
    <property type="entry name" value="MarR/SlyA-like"/>
</dbReference>
<dbReference type="InterPro" id="IPR000835">
    <property type="entry name" value="HTH_MarR-typ"/>
</dbReference>
<keyword evidence="3" id="KW-1185">Reference proteome</keyword>
<dbReference type="Pfam" id="PF12802">
    <property type="entry name" value="MarR_2"/>
    <property type="match status" value="1"/>
</dbReference>
<evidence type="ECO:0000313" key="3">
    <source>
        <dbReference type="Proteomes" id="UP000256310"/>
    </source>
</evidence>
<feature type="domain" description="HTH marR-type" evidence="1">
    <location>
        <begin position="9"/>
        <end position="158"/>
    </location>
</feature>
<dbReference type="CDD" id="cd00090">
    <property type="entry name" value="HTH_ARSR"/>
    <property type="match status" value="1"/>
</dbReference>
<dbReference type="AlphaFoldDB" id="A0A3D9FC24"/>
<dbReference type="EMBL" id="QRDP01000004">
    <property type="protein sequence ID" value="RED15117.1"/>
    <property type="molecule type" value="Genomic_DNA"/>
</dbReference>
<dbReference type="SUPFAM" id="SSF46785">
    <property type="entry name" value="Winged helix' DNA-binding domain"/>
    <property type="match status" value="1"/>
</dbReference>
<dbReference type="Gene3D" id="1.10.10.10">
    <property type="entry name" value="Winged helix-like DNA-binding domain superfamily/Winged helix DNA-binding domain"/>
    <property type="match status" value="1"/>
</dbReference>